<dbReference type="EMBL" id="JAQQWM010000003">
    <property type="protein sequence ID" value="KAK8071797.1"/>
    <property type="molecule type" value="Genomic_DNA"/>
</dbReference>
<gene>
    <name evidence="3" type="ORF">PG996_005145</name>
</gene>
<feature type="compositionally biased region" description="Acidic residues" evidence="1">
    <location>
        <begin position="100"/>
        <end position="110"/>
    </location>
</feature>
<evidence type="ECO:0000313" key="4">
    <source>
        <dbReference type="Proteomes" id="UP001446871"/>
    </source>
</evidence>
<feature type="region of interest" description="Disordered" evidence="1">
    <location>
        <begin position="286"/>
        <end position="325"/>
    </location>
</feature>
<feature type="region of interest" description="Disordered" evidence="1">
    <location>
        <begin position="250"/>
        <end position="273"/>
    </location>
</feature>
<feature type="transmembrane region" description="Helical" evidence="2">
    <location>
        <begin position="27"/>
        <end position="51"/>
    </location>
</feature>
<keyword evidence="2" id="KW-0812">Transmembrane</keyword>
<accession>A0ABR1VLR7</accession>
<feature type="compositionally biased region" description="Gly residues" evidence="1">
    <location>
        <begin position="116"/>
        <end position="128"/>
    </location>
</feature>
<name>A0ABR1VLR7_9PEZI</name>
<feature type="region of interest" description="Disordered" evidence="1">
    <location>
        <begin position="98"/>
        <end position="131"/>
    </location>
</feature>
<feature type="compositionally biased region" description="Low complexity" evidence="1">
    <location>
        <begin position="291"/>
        <end position="310"/>
    </location>
</feature>
<evidence type="ECO:0000256" key="2">
    <source>
        <dbReference type="SAM" id="Phobius"/>
    </source>
</evidence>
<keyword evidence="4" id="KW-1185">Reference proteome</keyword>
<sequence>MEPFRAPPPLTTLPPGYRSDRPQHPGLYMLLIWTFFITSILVIFLILSLVLHIEERNYARRQQLLLKRFRDAFPPSPTPLRAEELYRDLERDPLIPNFYEDSDTSEEDEETYNKHSGGGGGGGYGATGSHGPFVPAQIHEDDDTDDHCLYRAAGPVPPPVFSPRTTNNSYMSSIDTVAELAGQGGRVVAAAKPRSPSVHEGTEPSSGTDSGMAWEHVESVAGNGSGLAEEAAAAAEDAVAAEVATDGLAGLGPSQIPQEAASTSSSPETPGVLDGHEVMAKIKKAVHWHSSLKGQSSSSSSGCSSPKSSQHNGLAEGLRRRGNQE</sequence>
<feature type="compositionally biased region" description="Polar residues" evidence="1">
    <location>
        <begin position="255"/>
        <end position="268"/>
    </location>
</feature>
<keyword evidence="2" id="KW-1133">Transmembrane helix</keyword>
<organism evidence="3 4">
    <name type="scientific">Apiospora saccharicola</name>
    <dbReference type="NCBI Taxonomy" id="335842"/>
    <lineage>
        <taxon>Eukaryota</taxon>
        <taxon>Fungi</taxon>
        <taxon>Dikarya</taxon>
        <taxon>Ascomycota</taxon>
        <taxon>Pezizomycotina</taxon>
        <taxon>Sordariomycetes</taxon>
        <taxon>Xylariomycetidae</taxon>
        <taxon>Amphisphaeriales</taxon>
        <taxon>Apiosporaceae</taxon>
        <taxon>Apiospora</taxon>
    </lineage>
</organism>
<keyword evidence="2" id="KW-0472">Membrane</keyword>
<comment type="caution">
    <text evidence="3">The sequence shown here is derived from an EMBL/GenBank/DDBJ whole genome shotgun (WGS) entry which is preliminary data.</text>
</comment>
<evidence type="ECO:0000313" key="3">
    <source>
        <dbReference type="EMBL" id="KAK8071797.1"/>
    </source>
</evidence>
<proteinExistence type="predicted"/>
<dbReference type="Proteomes" id="UP001446871">
    <property type="component" value="Unassembled WGS sequence"/>
</dbReference>
<feature type="region of interest" description="Disordered" evidence="1">
    <location>
        <begin position="187"/>
        <end position="211"/>
    </location>
</feature>
<protein>
    <submittedName>
        <fullName evidence="3">Uncharacterized protein</fullName>
    </submittedName>
</protein>
<evidence type="ECO:0000256" key="1">
    <source>
        <dbReference type="SAM" id="MobiDB-lite"/>
    </source>
</evidence>
<reference evidence="3 4" key="1">
    <citation type="submission" date="2023-01" db="EMBL/GenBank/DDBJ databases">
        <title>Analysis of 21 Apiospora genomes using comparative genomics revels a genus with tremendous synthesis potential of carbohydrate active enzymes and secondary metabolites.</title>
        <authorList>
            <person name="Sorensen T."/>
        </authorList>
    </citation>
    <scope>NUCLEOTIDE SEQUENCE [LARGE SCALE GENOMIC DNA]</scope>
    <source>
        <strain evidence="3 4">CBS 83171</strain>
    </source>
</reference>